<sequence>MYMLQFSLAADAKLRRLVNAMQLMTLSPELTIPAARDEPDEIRRIPTEDITILEEFSSERMQGCTIRFSKARMVDRAGRQRAVIVKQTMDTRENEARDAFDIENELRRDLLRTDLRRRTSNPPASRPSSPSSSTPSVPARKMRGYFMKTQNERDHQ</sequence>
<organism evidence="2 3">
    <name type="scientific">Sistotremastrum suecicum HHB10207 ss-3</name>
    <dbReference type="NCBI Taxonomy" id="1314776"/>
    <lineage>
        <taxon>Eukaryota</taxon>
        <taxon>Fungi</taxon>
        <taxon>Dikarya</taxon>
        <taxon>Basidiomycota</taxon>
        <taxon>Agaricomycotina</taxon>
        <taxon>Agaricomycetes</taxon>
        <taxon>Sistotremastrales</taxon>
        <taxon>Sistotremastraceae</taxon>
        <taxon>Sistotremastrum</taxon>
    </lineage>
</organism>
<evidence type="ECO:0000256" key="1">
    <source>
        <dbReference type="SAM" id="MobiDB-lite"/>
    </source>
</evidence>
<reference evidence="2 3" key="1">
    <citation type="journal article" date="2016" name="Mol. Biol. Evol.">
        <title>Comparative Genomics of Early-Diverging Mushroom-Forming Fungi Provides Insights into the Origins of Lignocellulose Decay Capabilities.</title>
        <authorList>
            <person name="Nagy L.G."/>
            <person name="Riley R."/>
            <person name="Tritt A."/>
            <person name="Adam C."/>
            <person name="Daum C."/>
            <person name="Floudas D."/>
            <person name="Sun H."/>
            <person name="Yadav J.S."/>
            <person name="Pangilinan J."/>
            <person name="Larsson K.H."/>
            <person name="Matsuura K."/>
            <person name="Barry K."/>
            <person name="Labutti K."/>
            <person name="Kuo R."/>
            <person name="Ohm R.A."/>
            <person name="Bhattacharya S.S."/>
            <person name="Shirouzu T."/>
            <person name="Yoshinaga Y."/>
            <person name="Martin F.M."/>
            <person name="Grigoriev I.V."/>
            <person name="Hibbett D.S."/>
        </authorList>
    </citation>
    <scope>NUCLEOTIDE SEQUENCE [LARGE SCALE GENOMIC DNA]</scope>
    <source>
        <strain evidence="2 3">HHB10207 ss-3</strain>
    </source>
</reference>
<dbReference type="AlphaFoldDB" id="A0A165Y2V2"/>
<feature type="region of interest" description="Disordered" evidence="1">
    <location>
        <begin position="111"/>
        <end position="156"/>
    </location>
</feature>
<accession>A0A165Y2V2</accession>
<protein>
    <submittedName>
        <fullName evidence="2">Uncharacterized protein</fullName>
    </submittedName>
</protein>
<dbReference type="Proteomes" id="UP000076798">
    <property type="component" value="Unassembled WGS sequence"/>
</dbReference>
<evidence type="ECO:0000313" key="2">
    <source>
        <dbReference type="EMBL" id="KZT32819.1"/>
    </source>
</evidence>
<name>A0A165Y2V2_9AGAM</name>
<evidence type="ECO:0000313" key="3">
    <source>
        <dbReference type="Proteomes" id="UP000076798"/>
    </source>
</evidence>
<dbReference type="EMBL" id="KV428292">
    <property type="protein sequence ID" value="KZT32819.1"/>
    <property type="molecule type" value="Genomic_DNA"/>
</dbReference>
<gene>
    <name evidence="2" type="ORF">SISSUDRAFT_1055030</name>
</gene>
<proteinExistence type="predicted"/>
<keyword evidence="3" id="KW-1185">Reference proteome</keyword>
<feature type="compositionally biased region" description="Low complexity" evidence="1">
    <location>
        <begin position="120"/>
        <end position="139"/>
    </location>
</feature>